<evidence type="ECO:0000313" key="2">
    <source>
        <dbReference type="Proteomes" id="UP001056120"/>
    </source>
</evidence>
<accession>A0ACB9JYD7</accession>
<organism evidence="1 2">
    <name type="scientific">Smallanthus sonchifolius</name>
    <dbReference type="NCBI Taxonomy" id="185202"/>
    <lineage>
        <taxon>Eukaryota</taxon>
        <taxon>Viridiplantae</taxon>
        <taxon>Streptophyta</taxon>
        <taxon>Embryophyta</taxon>
        <taxon>Tracheophyta</taxon>
        <taxon>Spermatophyta</taxon>
        <taxon>Magnoliopsida</taxon>
        <taxon>eudicotyledons</taxon>
        <taxon>Gunneridae</taxon>
        <taxon>Pentapetalae</taxon>
        <taxon>asterids</taxon>
        <taxon>campanulids</taxon>
        <taxon>Asterales</taxon>
        <taxon>Asteraceae</taxon>
        <taxon>Asteroideae</taxon>
        <taxon>Heliantheae alliance</taxon>
        <taxon>Millerieae</taxon>
        <taxon>Smallanthus</taxon>
    </lineage>
</organism>
<proteinExistence type="predicted"/>
<sequence>MITCIYTIIVSLGFRTNDRLITRLSCEIRFRLVRGLQVVSERYALDLELIQRVFHGVSYYYIYPNSSRTGDFMKIRVPDKSTLGIGYNVVPHPFNCNFTVMPQEDEVTSDVSCTSGSAKSVSDSENESVEKKVVENCILVEPDEIVVVTVMKKVISMIIVHTKQKEKRFTDPSLAKPFVKPKSFVNKVDKTRNVVKSMVFVKKDVSESSQTHRTNNPSVEKIFKRNDISQ</sequence>
<keyword evidence="2" id="KW-1185">Reference proteome</keyword>
<protein>
    <submittedName>
        <fullName evidence="1">Uncharacterized protein</fullName>
    </submittedName>
</protein>
<reference evidence="1 2" key="2">
    <citation type="journal article" date="2022" name="Mol. Ecol. Resour.">
        <title>The genomes of chicory, endive, great burdock and yacon provide insights into Asteraceae paleo-polyploidization history and plant inulin production.</title>
        <authorList>
            <person name="Fan W."/>
            <person name="Wang S."/>
            <person name="Wang H."/>
            <person name="Wang A."/>
            <person name="Jiang F."/>
            <person name="Liu H."/>
            <person name="Zhao H."/>
            <person name="Xu D."/>
            <person name="Zhang Y."/>
        </authorList>
    </citation>
    <scope>NUCLEOTIDE SEQUENCE [LARGE SCALE GENOMIC DNA]</scope>
    <source>
        <strain evidence="2">cv. Yunnan</strain>
        <tissue evidence="1">Leaves</tissue>
    </source>
</reference>
<gene>
    <name evidence="1" type="ORF">L1987_06518</name>
</gene>
<evidence type="ECO:0000313" key="1">
    <source>
        <dbReference type="EMBL" id="KAI3825043.1"/>
    </source>
</evidence>
<dbReference type="Proteomes" id="UP001056120">
    <property type="component" value="Linkage Group LG02"/>
</dbReference>
<name>A0ACB9JYD7_9ASTR</name>
<dbReference type="EMBL" id="CM042019">
    <property type="protein sequence ID" value="KAI3825043.1"/>
    <property type="molecule type" value="Genomic_DNA"/>
</dbReference>
<reference evidence="2" key="1">
    <citation type="journal article" date="2022" name="Mol. Ecol. Resour.">
        <title>The genomes of chicory, endive, great burdock and yacon provide insights into Asteraceae palaeo-polyploidization history and plant inulin production.</title>
        <authorList>
            <person name="Fan W."/>
            <person name="Wang S."/>
            <person name="Wang H."/>
            <person name="Wang A."/>
            <person name="Jiang F."/>
            <person name="Liu H."/>
            <person name="Zhao H."/>
            <person name="Xu D."/>
            <person name="Zhang Y."/>
        </authorList>
    </citation>
    <scope>NUCLEOTIDE SEQUENCE [LARGE SCALE GENOMIC DNA]</scope>
    <source>
        <strain evidence="2">cv. Yunnan</strain>
    </source>
</reference>
<comment type="caution">
    <text evidence="1">The sequence shown here is derived from an EMBL/GenBank/DDBJ whole genome shotgun (WGS) entry which is preliminary data.</text>
</comment>